<dbReference type="EMBL" id="FOTI01000004">
    <property type="protein sequence ID" value="SFL22403.1"/>
    <property type="molecule type" value="Genomic_DNA"/>
</dbReference>
<dbReference type="STRING" id="29563.SAMN02983006_00535"/>
<evidence type="ECO:0000313" key="2">
    <source>
        <dbReference type="Proteomes" id="UP000199006"/>
    </source>
</evidence>
<proteinExistence type="predicted"/>
<dbReference type="AlphaFoldDB" id="A0A1I4FY54"/>
<gene>
    <name evidence="1" type="ORF">SAMN02983006_00535</name>
</gene>
<dbReference type="OrthoDB" id="2112129at2"/>
<sequence length="100" mass="11942">MSLNYRVGNYYKAKNYLESGFNFPEGEYKLKIIREGFPEDNVNDEDELVIAEEQWLEGLEGSDQYKTDLRGNWYYFEFPINDEGIEYMWVPESVVVEVFE</sequence>
<reference evidence="1 2" key="1">
    <citation type="submission" date="2016-10" db="EMBL/GenBank/DDBJ databases">
        <authorList>
            <person name="de Groot N.N."/>
        </authorList>
    </citation>
    <scope>NUCLEOTIDE SEQUENCE [LARGE SCALE GENOMIC DNA]</scope>
    <source>
        <strain evidence="1 2">ATCC 51327</strain>
    </source>
</reference>
<accession>A0A1I4FY54</accession>
<organism evidence="1 2">
    <name type="scientific">Halanaerobium salsuginis</name>
    <dbReference type="NCBI Taxonomy" id="29563"/>
    <lineage>
        <taxon>Bacteria</taxon>
        <taxon>Bacillati</taxon>
        <taxon>Bacillota</taxon>
        <taxon>Clostridia</taxon>
        <taxon>Halanaerobiales</taxon>
        <taxon>Halanaerobiaceae</taxon>
        <taxon>Halanaerobium</taxon>
    </lineage>
</organism>
<keyword evidence="2" id="KW-1185">Reference proteome</keyword>
<name>A0A1I4FY54_9FIRM</name>
<evidence type="ECO:0000313" key="1">
    <source>
        <dbReference type="EMBL" id="SFL22403.1"/>
    </source>
</evidence>
<protein>
    <submittedName>
        <fullName evidence="1">Uncharacterized protein</fullName>
    </submittedName>
</protein>
<dbReference type="Proteomes" id="UP000199006">
    <property type="component" value="Unassembled WGS sequence"/>
</dbReference>
<dbReference type="RefSeq" id="WP_089859261.1">
    <property type="nucleotide sequence ID" value="NZ_FOTI01000004.1"/>
</dbReference>